<dbReference type="AlphaFoldDB" id="A0A0B0EJQ4"/>
<feature type="domain" description="DUF4178" evidence="1">
    <location>
        <begin position="25"/>
        <end position="167"/>
    </location>
</feature>
<dbReference type="eggNOG" id="ENOG5032RZV">
    <property type="taxonomic scope" value="Bacteria"/>
</dbReference>
<protein>
    <recommendedName>
        <fullName evidence="1">DUF4178 domain-containing protein</fullName>
    </recommendedName>
</protein>
<evidence type="ECO:0000313" key="2">
    <source>
        <dbReference type="EMBL" id="KHE93282.1"/>
    </source>
</evidence>
<reference evidence="2 3" key="1">
    <citation type="submission" date="2014-10" db="EMBL/GenBank/DDBJ databases">
        <title>Draft genome of anammox bacterium scalindua brodae, obtained using differential coverage binning of sequence data from two enrichment reactors.</title>
        <authorList>
            <person name="Speth D.R."/>
            <person name="Russ L."/>
            <person name="Kartal B."/>
            <person name="Op den Camp H.J."/>
            <person name="Dutilh B.E."/>
            <person name="Jetten M.S."/>
        </authorList>
    </citation>
    <scope>NUCLEOTIDE SEQUENCE [LARGE SCALE GENOMIC DNA]</scope>
    <source>
        <strain evidence="2">RU1</strain>
    </source>
</reference>
<dbReference type="Pfam" id="PF13785">
    <property type="entry name" value="DUF4178"/>
    <property type="match status" value="1"/>
</dbReference>
<accession>A0A0B0EJQ4</accession>
<dbReference type="InterPro" id="IPR025235">
    <property type="entry name" value="DUF4178"/>
</dbReference>
<comment type="caution">
    <text evidence="2">The sequence shown here is derived from an EMBL/GenBank/DDBJ whole genome shotgun (WGS) entry which is preliminary data.</text>
</comment>
<dbReference type="EMBL" id="JRYO01000066">
    <property type="protein sequence ID" value="KHE93282.1"/>
    <property type="molecule type" value="Genomic_DNA"/>
</dbReference>
<organism evidence="2 3">
    <name type="scientific">Candidatus Scalindua brodae</name>
    <dbReference type="NCBI Taxonomy" id="237368"/>
    <lineage>
        <taxon>Bacteria</taxon>
        <taxon>Pseudomonadati</taxon>
        <taxon>Planctomycetota</taxon>
        <taxon>Candidatus Brocadiia</taxon>
        <taxon>Candidatus Brocadiales</taxon>
        <taxon>Candidatus Scalinduaceae</taxon>
        <taxon>Candidatus Scalindua</taxon>
    </lineage>
</organism>
<gene>
    <name evidence="2" type="ORF">SCABRO_00965</name>
</gene>
<proteinExistence type="predicted"/>
<name>A0A0B0EJQ4_9BACT</name>
<evidence type="ECO:0000259" key="1">
    <source>
        <dbReference type="Pfam" id="PF13785"/>
    </source>
</evidence>
<dbReference type="Proteomes" id="UP000030652">
    <property type="component" value="Unassembled WGS sequence"/>
</dbReference>
<evidence type="ECO:0000313" key="3">
    <source>
        <dbReference type="Proteomes" id="UP000030652"/>
    </source>
</evidence>
<sequence>MAWFGKKKKNEEFDPLQDLVLSKLKVGYFLDYDMKTWEVTEYNTYDWDDGDHSYEWELTSGNEVVYLELEDDDEPEWILAKKIPLKSVGRGIRKHIQENDDPPNMINYDGVEYTIDEGSGGYFCKGGGKERIEFLYWDYYDLSEEKTLTIEQWGEDKFDASVGNYVEEYQFTNILPGS</sequence>